<dbReference type="OrthoDB" id="122670at2"/>
<accession>A0A160T464</accession>
<organism evidence="1 2">
    <name type="scientific">Candidatus Promineifilum breve</name>
    <dbReference type="NCBI Taxonomy" id="1806508"/>
    <lineage>
        <taxon>Bacteria</taxon>
        <taxon>Bacillati</taxon>
        <taxon>Chloroflexota</taxon>
        <taxon>Ardenticatenia</taxon>
        <taxon>Candidatus Promineifilales</taxon>
        <taxon>Candidatus Promineifilaceae</taxon>
        <taxon>Candidatus Promineifilum</taxon>
    </lineage>
</organism>
<gene>
    <name evidence="1" type="ORF">CFX0092_A1970</name>
</gene>
<reference evidence="1" key="1">
    <citation type="submission" date="2016-01" db="EMBL/GenBank/DDBJ databases">
        <authorList>
            <person name="Mcilroy J.S."/>
            <person name="Karst M S."/>
            <person name="Albertsen M."/>
        </authorList>
    </citation>
    <scope>NUCLEOTIDE SEQUENCE</scope>
    <source>
        <strain evidence="1">Cfx-K</strain>
    </source>
</reference>
<evidence type="ECO:0000313" key="1">
    <source>
        <dbReference type="EMBL" id="CUS03848.2"/>
    </source>
</evidence>
<dbReference type="KEGG" id="pbf:CFX0092_A1970"/>
<evidence type="ECO:0008006" key="3">
    <source>
        <dbReference type="Google" id="ProtNLM"/>
    </source>
</evidence>
<dbReference type="Pfam" id="PF13711">
    <property type="entry name" value="DUF4160"/>
    <property type="match status" value="1"/>
</dbReference>
<sequence>MPTLRIDGYKFRFYSSDQLEPQHVHVLRDKNVAKIWLRPVSVQYNRGYRSEELNAILRLTRENQAVLLEAWYGYFSK</sequence>
<dbReference type="AlphaFoldDB" id="A0A160T464"/>
<keyword evidence="2" id="KW-1185">Reference proteome</keyword>
<name>A0A160T464_9CHLR</name>
<protein>
    <recommendedName>
        <fullName evidence="3">DUF4160 domain-containing protein</fullName>
    </recommendedName>
</protein>
<dbReference type="InterPro" id="IPR025427">
    <property type="entry name" value="DUF4160"/>
</dbReference>
<evidence type="ECO:0000313" key="2">
    <source>
        <dbReference type="Proteomes" id="UP000215027"/>
    </source>
</evidence>
<dbReference type="EMBL" id="LN890655">
    <property type="protein sequence ID" value="CUS03848.2"/>
    <property type="molecule type" value="Genomic_DNA"/>
</dbReference>
<proteinExistence type="predicted"/>
<dbReference type="RefSeq" id="WP_095043281.1">
    <property type="nucleotide sequence ID" value="NZ_LN890655.1"/>
</dbReference>
<dbReference type="Proteomes" id="UP000215027">
    <property type="component" value="Chromosome I"/>
</dbReference>